<protein>
    <submittedName>
        <fullName evidence="1">Uncharacterized protein</fullName>
    </submittedName>
</protein>
<evidence type="ECO:0000313" key="1">
    <source>
        <dbReference type="EMBL" id="SET91048.1"/>
    </source>
</evidence>
<dbReference type="STRING" id="460384.SAMN05216313_11915"/>
<evidence type="ECO:0000313" key="2">
    <source>
        <dbReference type="Proteomes" id="UP000198508"/>
    </source>
</evidence>
<name>A0A1I0I3F1_9FIRM</name>
<gene>
    <name evidence="1" type="ORF">SAMN05216313_11915</name>
</gene>
<dbReference type="EMBL" id="FOIM01000019">
    <property type="protein sequence ID" value="SET91048.1"/>
    <property type="molecule type" value="Genomic_DNA"/>
</dbReference>
<dbReference type="AlphaFoldDB" id="A0A1I0I3F1"/>
<keyword evidence="2" id="KW-1185">Reference proteome</keyword>
<dbReference type="Proteomes" id="UP000198508">
    <property type="component" value="Unassembled WGS sequence"/>
</dbReference>
<accession>A0A1I0I3F1</accession>
<dbReference type="RefSeq" id="WP_092366291.1">
    <property type="nucleotide sequence ID" value="NZ_CABJCG010000030.1"/>
</dbReference>
<sequence length="68" mass="7789">MELTSGDLLAIYRLMDVKLSSALQPIKDDIRVIKLDIVNDIKPQIQRLTERVSLETADQTTETQPFPY</sequence>
<organism evidence="1 2">
    <name type="scientific">Enterocloster lavalensis</name>
    <dbReference type="NCBI Taxonomy" id="460384"/>
    <lineage>
        <taxon>Bacteria</taxon>
        <taxon>Bacillati</taxon>
        <taxon>Bacillota</taxon>
        <taxon>Clostridia</taxon>
        <taxon>Lachnospirales</taxon>
        <taxon>Lachnospiraceae</taxon>
        <taxon>Enterocloster</taxon>
    </lineage>
</organism>
<proteinExistence type="predicted"/>
<reference evidence="2" key="1">
    <citation type="submission" date="2016-10" db="EMBL/GenBank/DDBJ databases">
        <authorList>
            <person name="Varghese N."/>
            <person name="Submissions S."/>
        </authorList>
    </citation>
    <scope>NUCLEOTIDE SEQUENCE [LARGE SCALE GENOMIC DNA]</scope>
    <source>
        <strain evidence="2">NLAE-zl-G277</strain>
    </source>
</reference>
<dbReference type="GeneID" id="93279385"/>